<evidence type="ECO:0000313" key="3">
    <source>
        <dbReference type="Proteomes" id="UP001206639"/>
    </source>
</evidence>
<sequence>MGGPDRLPLPSTLTADQRAAVEKIESGPRGALFGPFVPLLRSPHLMTRLQLVGEHLRFDAAIAPHLTELVILIVARRWGQDFEWGHHAPLARAAGLGDDVIAAIRDGADITGPDDVRAVWRLVDELENTRALSDSTFASALGTVGDTGVVEVIATVGYYTTLAMVMNAARTPVPHDYERLP</sequence>
<keyword evidence="3" id="KW-1185">Reference proteome</keyword>
<dbReference type="PANTHER" id="PTHR34846:SF11">
    <property type="entry name" value="4-CARBOXYMUCONOLACTONE DECARBOXYLASE FAMILY PROTEIN (AFU_ORTHOLOGUE AFUA_6G11590)"/>
    <property type="match status" value="1"/>
</dbReference>
<dbReference type="Pfam" id="PF02627">
    <property type="entry name" value="CMD"/>
    <property type="match status" value="1"/>
</dbReference>
<accession>A0ABT2M7Q0</accession>
<comment type="caution">
    <text evidence="2">The sequence shown here is derived from an EMBL/GenBank/DDBJ whole genome shotgun (WGS) entry which is preliminary data.</text>
</comment>
<gene>
    <name evidence="2" type="ORF">N4S67_01190</name>
</gene>
<dbReference type="InterPro" id="IPR003779">
    <property type="entry name" value="CMD-like"/>
</dbReference>
<reference evidence="3" key="1">
    <citation type="submission" date="2023-07" db="EMBL/GenBank/DDBJ databases">
        <authorList>
            <person name="Deng Y."/>
            <person name="Zhang Y.-Q."/>
        </authorList>
    </citation>
    <scope>NUCLEOTIDE SEQUENCE [LARGE SCALE GENOMIC DNA]</scope>
    <source>
        <strain evidence="3">CPCC 205710</strain>
    </source>
</reference>
<dbReference type="PANTHER" id="PTHR34846">
    <property type="entry name" value="4-CARBOXYMUCONOLACTONE DECARBOXYLASE FAMILY PROTEIN (AFU_ORTHOLOGUE AFUA_6G11590)"/>
    <property type="match status" value="1"/>
</dbReference>
<proteinExistence type="predicted"/>
<dbReference type="InterPro" id="IPR029032">
    <property type="entry name" value="AhpD-like"/>
</dbReference>
<feature type="domain" description="Carboxymuconolactone decarboxylase-like" evidence="1">
    <location>
        <begin position="43"/>
        <end position="122"/>
    </location>
</feature>
<organism evidence="2 3">
    <name type="scientific">Mycobacterium deserti</name>
    <dbReference type="NCBI Taxonomy" id="2978347"/>
    <lineage>
        <taxon>Bacteria</taxon>
        <taxon>Bacillati</taxon>
        <taxon>Actinomycetota</taxon>
        <taxon>Actinomycetes</taxon>
        <taxon>Mycobacteriales</taxon>
        <taxon>Mycobacteriaceae</taxon>
        <taxon>Mycobacterium</taxon>
    </lineage>
</organism>
<evidence type="ECO:0000313" key="2">
    <source>
        <dbReference type="EMBL" id="MCT7657031.1"/>
    </source>
</evidence>
<dbReference type="Gene3D" id="1.20.1290.10">
    <property type="entry name" value="AhpD-like"/>
    <property type="match status" value="1"/>
</dbReference>
<protein>
    <submittedName>
        <fullName evidence="2">Carboxymuconolactone decarboxylase family protein</fullName>
    </submittedName>
</protein>
<dbReference type="Proteomes" id="UP001206639">
    <property type="component" value="Unassembled WGS sequence"/>
</dbReference>
<dbReference type="SUPFAM" id="SSF69118">
    <property type="entry name" value="AhpD-like"/>
    <property type="match status" value="1"/>
</dbReference>
<dbReference type="RefSeq" id="WP_260991109.1">
    <property type="nucleotide sequence ID" value="NZ_JAODWD010000001.1"/>
</dbReference>
<evidence type="ECO:0000259" key="1">
    <source>
        <dbReference type="Pfam" id="PF02627"/>
    </source>
</evidence>
<name>A0ABT2M7Q0_9MYCO</name>
<dbReference type="EMBL" id="JAODWD010000001">
    <property type="protein sequence ID" value="MCT7657031.1"/>
    <property type="molecule type" value="Genomic_DNA"/>
</dbReference>